<name>F8Q7V3_SERL3</name>
<dbReference type="Proteomes" id="UP000008063">
    <property type="component" value="Unassembled WGS sequence"/>
</dbReference>
<dbReference type="InParanoid" id="F8Q7V3"/>
<keyword evidence="2" id="KW-1185">Reference proteome</keyword>
<dbReference type="EMBL" id="GL945485">
    <property type="protein sequence ID" value="EGN95641.1"/>
    <property type="molecule type" value="Genomic_DNA"/>
</dbReference>
<sequence length="54" mass="6166">MPRAMSSQWTPAAHIKIRQNEGTEKYEVLGSIDRSRSHGSVSTRLLRPKFLRQG</sequence>
<reference evidence="2" key="1">
    <citation type="journal article" date="2011" name="Science">
        <title>The plant cell wall-decomposing machinery underlies the functional diversity of forest fungi.</title>
        <authorList>
            <person name="Eastwood D.C."/>
            <person name="Floudas D."/>
            <person name="Binder M."/>
            <person name="Majcherczyk A."/>
            <person name="Schneider P."/>
            <person name="Aerts A."/>
            <person name="Asiegbu F.O."/>
            <person name="Baker S.E."/>
            <person name="Barry K."/>
            <person name="Bendiksby M."/>
            <person name="Blumentritt M."/>
            <person name="Coutinho P.M."/>
            <person name="Cullen D."/>
            <person name="de Vries R.P."/>
            <person name="Gathman A."/>
            <person name="Goodell B."/>
            <person name="Henrissat B."/>
            <person name="Ihrmark K."/>
            <person name="Kauserud H."/>
            <person name="Kohler A."/>
            <person name="LaButti K."/>
            <person name="Lapidus A."/>
            <person name="Lavin J.L."/>
            <person name="Lee Y.-H."/>
            <person name="Lindquist E."/>
            <person name="Lilly W."/>
            <person name="Lucas S."/>
            <person name="Morin E."/>
            <person name="Murat C."/>
            <person name="Oguiza J.A."/>
            <person name="Park J."/>
            <person name="Pisabarro A.G."/>
            <person name="Riley R."/>
            <person name="Rosling A."/>
            <person name="Salamov A."/>
            <person name="Schmidt O."/>
            <person name="Schmutz J."/>
            <person name="Skrede I."/>
            <person name="Stenlid J."/>
            <person name="Wiebenga A."/>
            <person name="Xie X."/>
            <person name="Kuees U."/>
            <person name="Hibbett D.S."/>
            <person name="Hoffmeister D."/>
            <person name="Hoegberg N."/>
            <person name="Martin F."/>
            <person name="Grigoriev I.V."/>
            <person name="Watkinson S.C."/>
        </authorList>
    </citation>
    <scope>NUCLEOTIDE SEQUENCE [LARGE SCALE GENOMIC DNA]</scope>
    <source>
        <strain evidence="2">strain S7.3</strain>
    </source>
</reference>
<evidence type="ECO:0000313" key="1">
    <source>
        <dbReference type="EMBL" id="EGN95641.1"/>
    </source>
</evidence>
<proteinExistence type="predicted"/>
<dbReference type="AlphaFoldDB" id="F8Q7V3"/>
<evidence type="ECO:0000313" key="2">
    <source>
        <dbReference type="Proteomes" id="UP000008063"/>
    </source>
</evidence>
<protein>
    <submittedName>
        <fullName evidence="1">Uncharacterized protein</fullName>
    </submittedName>
</protein>
<dbReference type="HOGENOM" id="CLU_3051827_0_0_1"/>
<accession>F8Q7V3</accession>
<gene>
    <name evidence="1" type="ORF">SERLA73DRAFT_142480</name>
</gene>
<organism evidence="2">
    <name type="scientific">Serpula lacrymans var. lacrymans (strain S7.3)</name>
    <name type="common">Dry rot fungus</name>
    <dbReference type="NCBI Taxonomy" id="936435"/>
    <lineage>
        <taxon>Eukaryota</taxon>
        <taxon>Fungi</taxon>
        <taxon>Dikarya</taxon>
        <taxon>Basidiomycota</taxon>
        <taxon>Agaricomycotina</taxon>
        <taxon>Agaricomycetes</taxon>
        <taxon>Agaricomycetidae</taxon>
        <taxon>Boletales</taxon>
        <taxon>Coniophorineae</taxon>
        <taxon>Serpulaceae</taxon>
        <taxon>Serpula</taxon>
    </lineage>
</organism>